<reference evidence="3" key="1">
    <citation type="submission" date="2021-02" db="EMBL/GenBank/DDBJ databases">
        <authorList>
            <person name="Nowell W R."/>
        </authorList>
    </citation>
    <scope>NUCLEOTIDE SEQUENCE</scope>
</reference>
<feature type="transmembrane region" description="Helical" evidence="2">
    <location>
        <begin position="150"/>
        <end position="171"/>
    </location>
</feature>
<sequence length="326" mass="36712">MTSQDIMMTDETSSLSSSSIESSSSSFSSYSTESSLSSSSCSTECSSSSLCSAKSVITKTTSNKRILISCGVLLHATRDDEFLCYSGKVTDHSHLPNPAELEVRNLREKMRQRAESEILPLQIIAEHEMRNALLTVEALAVLPGVTNIDIVLIFLYNVNILVYFLFMFVLGHNLVHNRRKMIPPIPQSCSFLIPDLHTTDYHNKERDIRFAGRLLIWSTDVQLNLLFDSQRLHMDGTFCTAPPNFDQMFIIQAISHGTCVYKNVQSRGLSLTYLDNIMIRSVIRQMMALALVPEQYIPSLFANLGQELNGSECNELSDLFKYFNDH</sequence>
<dbReference type="AlphaFoldDB" id="A0A815BXE3"/>
<organism evidence="3 5">
    <name type="scientific">Rotaria sordida</name>
    <dbReference type="NCBI Taxonomy" id="392033"/>
    <lineage>
        <taxon>Eukaryota</taxon>
        <taxon>Metazoa</taxon>
        <taxon>Spiralia</taxon>
        <taxon>Gnathifera</taxon>
        <taxon>Rotifera</taxon>
        <taxon>Eurotatoria</taxon>
        <taxon>Bdelloidea</taxon>
        <taxon>Philodinida</taxon>
        <taxon>Philodinidae</taxon>
        <taxon>Rotaria</taxon>
    </lineage>
</organism>
<protein>
    <submittedName>
        <fullName evidence="3">Uncharacterized protein</fullName>
    </submittedName>
</protein>
<feature type="compositionally biased region" description="Low complexity" evidence="1">
    <location>
        <begin position="12"/>
        <end position="26"/>
    </location>
</feature>
<dbReference type="EMBL" id="CAJNOL010003223">
    <property type="protein sequence ID" value="CAF1552609.1"/>
    <property type="molecule type" value="Genomic_DNA"/>
</dbReference>
<evidence type="ECO:0000313" key="4">
    <source>
        <dbReference type="EMBL" id="CAF1552609.1"/>
    </source>
</evidence>
<feature type="region of interest" description="Disordered" evidence="1">
    <location>
        <begin position="1"/>
        <end position="26"/>
    </location>
</feature>
<dbReference type="EMBL" id="CAJNOH010002110">
    <property type="protein sequence ID" value="CAF1273072.1"/>
    <property type="molecule type" value="Genomic_DNA"/>
</dbReference>
<name>A0A815BXE3_9BILA</name>
<keyword evidence="6" id="KW-1185">Reference proteome</keyword>
<dbReference type="Proteomes" id="UP000663854">
    <property type="component" value="Unassembled WGS sequence"/>
</dbReference>
<proteinExistence type="predicted"/>
<evidence type="ECO:0000313" key="6">
    <source>
        <dbReference type="Proteomes" id="UP000663870"/>
    </source>
</evidence>
<evidence type="ECO:0000256" key="1">
    <source>
        <dbReference type="SAM" id="MobiDB-lite"/>
    </source>
</evidence>
<evidence type="ECO:0000256" key="2">
    <source>
        <dbReference type="SAM" id="Phobius"/>
    </source>
</evidence>
<gene>
    <name evidence="4" type="ORF">JXQ802_LOCUS43749</name>
    <name evidence="3" type="ORF">PYM288_LOCUS28484</name>
</gene>
<comment type="caution">
    <text evidence="3">The sequence shown here is derived from an EMBL/GenBank/DDBJ whole genome shotgun (WGS) entry which is preliminary data.</text>
</comment>
<keyword evidence="2" id="KW-1133">Transmembrane helix</keyword>
<dbReference type="Proteomes" id="UP000663870">
    <property type="component" value="Unassembled WGS sequence"/>
</dbReference>
<evidence type="ECO:0000313" key="3">
    <source>
        <dbReference type="EMBL" id="CAF1273072.1"/>
    </source>
</evidence>
<keyword evidence="2" id="KW-0812">Transmembrane</keyword>
<keyword evidence="2" id="KW-0472">Membrane</keyword>
<evidence type="ECO:0000313" key="5">
    <source>
        <dbReference type="Proteomes" id="UP000663854"/>
    </source>
</evidence>
<accession>A0A815BXE3</accession>